<dbReference type="AlphaFoldDB" id="A0A419S3R5"/>
<keyword evidence="2" id="KW-1185">Reference proteome</keyword>
<proteinExistence type="predicted"/>
<evidence type="ECO:0000313" key="1">
    <source>
        <dbReference type="EMBL" id="RKD14278.1"/>
    </source>
</evidence>
<dbReference type="EMBL" id="MBTA01000026">
    <property type="protein sequence ID" value="RKD14278.1"/>
    <property type="molecule type" value="Genomic_DNA"/>
</dbReference>
<organism evidence="1 2">
    <name type="scientific">Pelobium manganitolerans</name>
    <dbReference type="NCBI Taxonomy" id="1842495"/>
    <lineage>
        <taxon>Bacteria</taxon>
        <taxon>Pseudomonadati</taxon>
        <taxon>Bacteroidota</taxon>
        <taxon>Sphingobacteriia</taxon>
        <taxon>Sphingobacteriales</taxon>
        <taxon>Sphingobacteriaceae</taxon>
        <taxon>Pelobium</taxon>
    </lineage>
</organism>
<protein>
    <submittedName>
        <fullName evidence="1">Uncharacterized protein</fullName>
    </submittedName>
</protein>
<dbReference type="Proteomes" id="UP000283433">
    <property type="component" value="Unassembled WGS sequence"/>
</dbReference>
<gene>
    <name evidence="1" type="ORF">BCY91_07255</name>
</gene>
<evidence type="ECO:0000313" key="2">
    <source>
        <dbReference type="Proteomes" id="UP000283433"/>
    </source>
</evidence>
<name>A0A419S3R5_9SPHI</name>
<comment type="caution">
    <text evidence="1">The sequence shown here is derived from an EMBL/GenBank/DDBJ whole genome shotgun (WGS) entry which is preliminary data.</text>
</comment>
<sequence>MIKNAPFKFSEFENITLKAEVGNHLDKSFDSKSGDYQYLNTRDSLIKMNVKMTKDDLLYLHRKAVDLGFWNWPEEMIGDTSGKAPRYTIAYHYQRKSKTVTVDAAYEADPKLKGASLELIKTINTAIADAADRGR</sequence>
<dbReference type="OrthoDB" id="795346at2"/>
<reference evidence="1 2" key="1">
    <citation type="submission" date="2016-07" db="EMBL/GenBank/DDBJ databases">
        <title>Genome of Pelobium manganitolerans.</title>
        <authorList>
            <person name="Wu S."/>
            <person name="Wang G."/>
        </authorList>
    </citation>
    <scope>NUCLEOTIDE SEQUENCE [LARGE SCALE GENOMIC DNA]</scope>
    <source>
        <strain evidence="1 2">YS-25</strain>
    </source>
</reference>
<accession>A0A419S3R5</accession>